<proteinExistence type="predicted"/>
<evidence type="ECO:0000313" key="1">
    <source>
        <dbReference type="EMBL" id="MBW94746.1"/>
    </source>
</evidence>
<sequence>MQKCYFMSCFCFGDRIGDQLMKKTLIESRKNII</sequence>
<dbReference type="EMBL" id="GGEC01014263">
    <property type="protein sequence ID" value="MBW94746.1"/>
    <property type="molecule type" value="Transcribed_RNA"/>
</dbReference>
<name>A0A2P2JMQ4_RHIMU</name>
<organism evidence="1">
    <name type="scientific">Rhizophora mucronata</name>
    <name type="common">Asiatic mangrove</name>
    <dbReference type="NCBI Taxonomy" id="61149"/>
    <lineage>
        <taxon>Eukaryota</taxon>
        <taxon>Viridiplantae</taxon>
        <taxon>Streptophyta</taxon>
        <taxon>Embryophyta</taxon>
        <taxon>Tracheophyta</taxon>
        <taxon>Spermatophyta</taxon>
        <taxon>Magnoliopsida</taxon>
        <taxon>eudicotyledons</taxon>
        <taxon>Gunneridae</taxon>
        <taxon>Pentapetalae</taxon>
        <taxon>rosids</taxon>
        <taxon>fabids</taxon>
        <taxon>Malpighiales</taxon>
        <taxon>Rhizophoraceae</taxon>
        <taxon>Rhizophora</taxon>
    </lineage>
</organism>
<protein>
    <submittedName>
        <fullName evidence="1">Uncharacterized protein</fullName>
    </submittedName>
</protein>
<dbReference type="AlphaFoldDB" id="A0A2P2JMQ4"/>
<reference evidence="1" key="1">
    <citation type="submission" date="2018-02" db="EMBL/GenBank/DDBJ databases">
        <title>Rhizophora mucronata_Transcriptome.</title>
        <authorList>
            <person name="Meera S.P."/>
            <person name="Sreeshan A."/>
            <person name="Augustine A."/>
        </authorList>
    </citation>
    <scope>NUCLEOTIDE SEQUENCE</scope>
    <source>
        <tissue evidence="1">Leaf</tissue>
    </source>
</reference>
<accession>A0A2P2JMQ4</accession>